<dbReference type="SMART" id="SM00225">
    <property type="entry name" value="BTB"/>
    <property type="match status" value="2"/>
</dbReference>
<accession>A0A7S2AZH0</accession>
<dbReference type="AlphaFoldDB" id="A0A7S2AZH0"/>
<feature type="domain" description="BTB" evidence="2">
    <location>
        <begin position="114"/>
        <end position="197"/>
    </location>
</feature>
<sequence>MAAAVDATDDDGGNVGPLVALPSLHAMFPAAGAGYLAKALRENSYNADTVVMRMLDEVNADESATEGGAPSPCRAELTREQTLVHEGVETLRAGLAPFASDPDFDPEATPSLFSDMSLILSESGERVPVHRVVLAARSDLMRERLASTAETTTQSDAGSIVEGSNEACNVELDSSVTARGLRHALTLVYTGRVKVPQEDVPELSAAALALGLKASQKILTHLDAQEAHTLTRLHHPEAAASPNAGSNGAAAEEEDEAAAVVDMGTTFEDDDQDYGSGFGLFVNNPLFSDVSLRLSDERSFAGHRILLSAGNPFFAAILRPTLGMVGGLGEGAIDLPEQADEANETMLTLLTSINTGSANYTDLLMADVQIQTGLLAISGYFQQASLTKQVETTPILAPLTLTGPSLSRSP</sequence>
<dbReference type="InterPro" id="IPR051481">
    <property type="entry name" value="BTB-POZ/Galectin-3-binding"/>
</dbReference>
<name>A0A7S2AZH0_9STRA</name>
<dbReference type="InterPro" id="IPR011333">
    <property type="entry name" value="SKP1/BTB/POZ_sf"/>
</dbReference>
<evidence type="ECO:0000259" key="2">
    <source>
        <dbReference type="PROSITE" id="PS50097"/>
    </source>
</evidence>
<dbReference type="InterPro" id="IPR000210">
    <property type="entry name" value="BTB/POZ_dom"/>
</dbReference>
<protein>
    <recommendedName>
        <fullName evidence="2">BTB domain-containing protein</fullName>
    </recommendedName>
</protein>
<dbReference type="PANTHER" id="PTHR24410">
    <property type="entry name" value="HL07962P-RELATED"/>
    <property type="match status" value="1"/>
</dbReference>
<dbReference type="Gene3D" id="3.30.710.10">
    <property type="entry name" value="Potassium Channel Kv1.1, Chain A"/>
    <property type="match status" value="2"/>
</dbReference>
<evidence type="ECO:0000313" key="3">
    <source>
        <dbReference type="EMBL" id="CAD9382213.1"/>
    </source>
</evidence>
<proteinExistence type="predicted"/>
<gene>
    <name evidence="3" type="ORF">FPAR1323_LOCUS826</name>
</gene>
<dbReference type="CDD" id="cd14279">
    <property type="entry name" value="CUE"/>
    <property type="match status" value="1"/>
</dbReference>
<evidence type="ECO:0000256" key="1">
    <source>
        <dbReference type="SAM" id="MobiDB-lite"/>
    </source>
</evidence>
<dbReference type="Pfam" id="PF00651">
    <property type="entry name" value="BTB"/>
    <property type="match status" value="1"/>
</dbReference>
<dbReference type="CDD" id="cd18186">
    <property type="entry name" value="BTB_POZ_ZBTB_KLHL-like"/>
    <property type="match status" value="1"/>
</dbReference>
<dbReference type="PANTHER" id="PTHR24410:SF23">
    <property type="entry name" value="BTB DOMAIN-CONTAINING PROTEIN-RELATED"/>
    <property type="match status" value="1"/>
</dbReference>
<dbReference type="EMBL" id="HBGT01001550">
    <property type="protein sequence ID" value="CAD9382213.1"/>
    <property type="molecule type" value="Transcribed_RNA"/>
</dbReference>
<dbReference type="PROSITE" id="PS50097">
    <property type="entry name" value="BTB"/>
    <property type="match status" value="2"/>
</dbReference>
<feature type="compositionally biased region" description="Low complexity" evidence="1">
    <location>
        <begin position="238"/>
        <end position="250"/>
    </location>
</feature>
<feature type="domain" description="BTB" evidence="2">
    <location>
        <begin position="288"/>
        <end position="362"/>
    </location>
</feature>
<reference evidence="3" key="1">
    <citation type="submission" date="2021-01" db="EMBL/GenBank/DDBJ databases">
        <authorList>
            <person name="Corre E."/>
            <person name="Pelletier E."/>
            <person name="Niang G."/>
            <person name="Scheremetjew M."/>
            <person name="Finn R."/>
            <person name="Kale V."/>
            <person name="Holt S."/>
            <person name="Cochrane G."/>
            <person name="Meng A."/>
            <person name="Brown T."/>
            <person name="Cohen L."/>
        </authorList>
    </citation>
    <scope>NUCLEOTIDE SEQUENCE</scope>
    <source>
        <strain evidence="3">RCC1693</strain>
    </source>
</reference>
<feature type="region of interest" description="Disordered" evidence="1">
    <location>
        <begin position="238"/>
        <end position="257"/>
    </location>
</feature>
<organism evidence="3">
    <name type="scientific">Florenciella parvula</name>
    <dbReference type="NCBI Taxonomy" id="236787"/>
    <lineage>
        <taxon>Eukaryota</taxon>
        <taxon>Sar</taxon>
        <taxon>Stramenopiles</taxon>
        <taxon>Ochrophyta</taxon>
        <taxon>Dictyochophyceae</taxon>
        <taxon>Florenciellales</taxon>
        <taxon>Florenciella</taxon>
    </lineage>
</organism>
<dbReference type="SUPFAM" id="SSF54695">
    <property type="entry name" value="POZ domain"/>
    <property type="match status" value="2"/>
</dbReference>